<evidence type="ECO:0000313" key="1">
    <source>
        <dbReference type="EMBL" id="EUK19376.1"/>
    </source>
</evidence>
<protein>
    <submittedName>
        <fullName evidence="1">Uncharacterized protein</fullName>
    </submittedName>
</protein>
<gene>
    <name evidence="1" type="ORF">COMX_06480</name>
</gene>
<sequence>MGFYDGQLQPLSVVYENLLTDIYKDVLGREPTKQEIKKADTNKIVLTGKLKPEIDKVVYSQEAYNRIAQLDKAIMGHDVSESTIRDQQSQLSQFNFITYDKSPAYVSRVSTMSDIRNDFAFSPSVREAVVNMLTNMGVNPSEQDITWSQDRFAEGKDAQWVRYEHAHGYHGDYAARQLMSSILGRAATDGDSGWLNAMKDGLGNGMTYQQLLSQEAHGFLGDYAAKELLQKIYGRSATDSDTAWLNMVKYG</sequence>
<accession>W7E8A0</accession>
<dbReference type="EMBL" id="ATSX01000001">
    <property type="protein sequence ID" value="EUK19376.1"/>
    <property type="molecule type" value="Genomic_DNA"/>
</dbReference>
<name>W7E8A0_9PROT</name>
<evidence type="ECO:0000313" key="2">
    <source>
        <dbReference type="Proteomes" id="UP000019250"/>
    </source>
</evidence>
<comment type="caution">
    <text evidence="1">The sequence shown here is derived from an EMBL/GenBank/DDBJ whole genome shotgun (WGS) entry which is preliminary data.</text>
</comment>
<dbReference type="Proteomes" id="UP000019250">
    <property type="component" value="Unassembled WGS sequence"/>
</dbReference>
<organism evidence="1 2">
    <name type="scientific">Commensalibacter papalotli</name>
    <name type="common">ex Servin-Garciduenas et al. 2014</name>
    <dbReference type="NCBI Taxonomy" id="1208583"/>
    <lineage>
        <taxon>Bacteria</taxon>
        <taxon>Pseudomonadati</taxon>
        <taxon>Pseudomonadota</taxon>
        <taxon>Alphaproteobacteria</taxon>
        <taxon>Acetobacterales</taxon>
        <taxon>Acetobacteraceae</taxon>
    </lineage>
</organism>
<keyword evidence="2" id="KW-1185">Reference proteome</keyword>
<dbReference type="STRING" id="1208583.COMX_06480"/>
<proteinExistence type="predicted"/>
<reference evidence="1 2" key="1">
    <citation type="journal article" date="2014" name="Genome Announc.">
        <title>Draft Genome Sequence of Commensalibacter papalotli MX01, a Symbiont Identified from the Guts of Overwintering Monarch Butterflies.</title>
        <authorList>
            <person name="Servin-Garciduenas L.E."/>
            <person name="Sanchez-Quinto A."/>
            <person name="Martinez-Romero E."/>
        </authorList>
    </citation>
    <scope>NUCLEOTIDE SEQUENCE [LARGE SCALE GENOMIC DNA]</scope>
    <source>
        <strain evidence="2">MX-MONARCH01</strain>
    </source>
</reference>
<dbReference type="AlphaFoldDB" id="W7E8A0"/>